<dbReference type="PATRIC" id="fig|1125712.3.peg.1797"/>
<dbReference type="InterPro" id="IPR036188">
    <property type="entry name" value="FAD/NAD-bd_sf"/>
</dbReference>
<evidence type="ECO:0000313" key="3">
    <source>
        <dbReference type="Proteomes" id="UP000016638"/>
    </source>
</evidence>
<evidence type="ECO:0000313" key="2">
    <source>
        <dbReference type="EMBL" id="ERL06946.1"/>
    </source>
</evidence>
<dbReference type="PANTHER" id="PTHR42887:SF2">
    <property type="entry name" value="OS12G0638800 PROTEIN"/>
    <property type="match status" value="1"/>
</dbReference>
<protein>
    <submittedName>
        <fullName evidence="2">Flavoprotein family protein</fullName>
    </submittedName>
</protein>
<dbReference type="RefSeq" id="WP_021726685.1">
    <property type="nucleotide sequence ID" value="NZ_AWEZ01000061.1"/>
</dbReference>
<organism evidence="2 3">
    <name type="scientific">Olsenella profusa F0195</name>
    <dbReference type="NCBI Taxonomy" id="1125712"/>
    <lineage>
        <taxon>Bacteria</taxon>
        <taxon>Bacillati</taxon>
        <taxon>Actinomycetota</taxon>
        <taxon>Coriobacteriia</taxon>
        <taxon>Coriobacteriales</taxon>
        <taxon>Atopobiaceae</taxon>
        <taxon>Olsenella</taxon>
    </lineage>
</organism>
<sequence length="416" mass="43142">MTRGRAGTRSARQAALMRAAASVTMPPSMGVCIVGGGAAGLAAAICAAEAGAHVVVLESALECGRTILATGNGRCNFANERLDPARYNDPAFVGATMGACPLDDILSFLRDSRLRWCVEEGRLYPLSRRAASVRNVLLARAVHAGATLAPARTVRGMGRTDTGFELDICQGFASGEVTRLNTGRVVLALGGGAEATATIAARLGLALVPGHPVLCPVATGPSPLLACDGRRVLARVSLVPQGADAPLWHEQGEVLIRGYGLSGIVVFDLSRRCRPGDVVRLDLAPEVSHQELARLADPTGRGTFVPGCLDGVLDPDIATVLEREARGSSRSLVGLVKGQRLVVRGRADESHAQVMAGGLATTQFSPTTLEAREVPGLFACGEVLDVDGDCGGFNLAWAWRSGMVAGMAAARGISHA</sequence>
<dbReference type="InterPro" id="IPR004792">
    <property type="entry name" value="BaiN-like"/>
</dbReference>
<reference evidence="2 3" key="1">
    <citation type="submission" date="2013-08" db="EMBL/GenBank/DDBJ databases">
        <authorList>
            <person name="Durkin A.S."/>
            <person name="Haft D.R."/>
            <person name="McCorrison J."/>
            <person name="Torralba M."/>
            <person name="Gillis M."/>
            <person name="Haft D.H."/>
            <person name="Methe B."/>
            <person name="Sutton G."/>
            <person name="Nelson K.E."/>
        </authorList>
    </citation>
    <scope>NUCLEOTIDE SEQUENCE [LARGE SCALE GENOMIC DNA]</scope>
    <source>
        <strain evidence="2 3">F0195</strain>
    </source>
</reference>
<gene>
    <name evidence="2" type="ORF">HMPREF1316_0956</name>
</gene>
<dbReference type="AlphaFoldDB" id="U2V2N9"/>
<dbReference type="Gene3D" id="2.40.30.10">
    <property type="entry name" value="Translation factors"/>
    <property type="match status" value="1"/>
</dbReference>
<dbReference type="InterPro" id="IPR023166">
    <property type="entry name" value="BaiN-like_dom_sf"/>
</dbReference>
<dbReference type="Gene3D" id="3.50.50.60">
    <property type="entry name" value="FAD/NAD(P)-binding domain"/>
    <property type="match status" value="1"/>
</dbReference>
<dbReference type="Pfam" id="PF03486">
    <property type="entry name" value="HI0933_like"/>
    <property type="match status" value="1"/>
</dbReference>
<accession>U2V2N9</accession>
<dbReference type="STRING" id="1125712.HMPREF1316_0956"/>
<keyword evidence="3" id="KW-1185">Reference proteome</keyword>
<comment type="caution">
    <text evidence="2">The sequence shown here is derived from an EMBL/GenBank/DDBJ whole genome shotgun (WGS) entry which is preliminary data.</text>
</comment>
<dbReference type="SUPFAM" id="SSF160996">
    <property type="entry name" value="HI0933 insert domain-like"/>
    <property type="match status" value="1"/>
</dbReference>
<proteinExistence type="predicted"/>
<dbReference type="PRINTS" id="PR00411">
    <property type="entry name" value="PNDRDTASEI"/>
</dbReference>
<dbReference type="OrthoDB" id="9773233at2"/>
<dbReference type="Proteomes" id="UP000016638">
    <property type="component" value="Unassembled WGS sequence"/>
</dbReference>
<evidence type="ECO:0000259" key="1">
    <source>
        <dbReference type="Pfam" id="PF03486"/>
    </source>
</evidence>
<feature type="domain" description="RsdA/BaiN/AoA(So)-like Rossmann fold-like" evidence="1">
    <location>
        <begin position="31"/>
        <end position="407"/>
    </location>
</feature>
<name>U2V2N9_9ACTN</name>
<dbReference type="eggNOG" id="COG2081">
    <property type="taxonomic scope" value="Bacteria"/>
</dbReference>
<dbReference type="Gene3D" id="1.10.8.260">
    <property type="entry name" value="HI0933 insert domain-like"/>
    <property type="match status" value="1"/>
</dbReference>
<dbReference type="InterPro" id="IPR057661">
    <property type="entry name" value="RsdA/BaiN/AoA(So)_Rossmann"/>
</dbReference>
<dbReference type="NCBIfam" id="TIGR00275">
    <property type="entry name" value="aminoacetone oxidase family FAD-binding enzyme"/>
    <property type="match status" value="1"/>
</dbReference>
<dbReference type="EMBL" id="AWEZ01000061">
    <property type="protein sequence ID" value="ERL06946.1"/>
    <property type="molecule type" value="Genomic_DNA"/>
</dbReference>
<dbReference type="SUPFAM" id="SSF51905">
    <property type="entry name" value="FAD/NAD(P)-binding domain"/>
    <property type="match status" value="1"/>
</dbReference>
<dbReference type="PANTHER" id="PTHR42887">
    <property type="entry name" value="OS12G0638800 PROTEIN"/>
    <property type="match status" value="1"/>
</dbReference>
<dbReference type="PRINTS" id="PR00368">
    <property type="entry name" value="FADPNR"/>
</dbReference>